<keyword evidence="5 9" id="KW-1133">Transmembrane helix</keyword>
<dbReference type="Pfam" id="PF13508">
    <property type="entry name" value="Acetyltransf_7"/>
    <property type="match status" value="1"/>
</dbReference>
<organism evidence="12">
    <name type="scientific">Fusarium oxysporum (strain Fo5176)</name>
    <name type="common">Fusarium vascular wilt</name>
    <dbReference type="NCBI Taxonomy" id="660025"/>
    <lineage>
        <taxon>Eukaryota</taxon>
        <taxon>Fungi</taxon>
        <taxon>Dikarya</taxon>
        <taxon>Ascomycota</taxon>
        <taxon>Pezizomycotina</taxon>
        <taxon>Sordariomycetes</taxon>
        <taxon>Hypocreomycetidae</taxon>
        <taxon>Hypocreales</taxon>
        <taxon>Nectriaceae</taxon>
        <taxon>Fusarium</taxon>
        <taxon>Fusarium oxysporum species complex</taxon>
    </lineage>
</organism>
<evidence type="ECO:0000256" key="1">
    <source>
        <dbReference type="ARBA" id="ARBA00004141"/>
    </source>
</evidence>
<dbReference type="PROSITE" id="PS51186">
    <property type="entry name" value="GNAT"/>
    <property type="match status" value="1"/>
</dbReference>
<dbReference type="NCBIfam" id="TIGR00879">
    <property type="entry name" value="SP"/>
    <property type="match status" value="1"/>
</dbReference>
<feature type="domain" description="Major facilitator superfamily (MFS) profile" evidence="10">
    <location>
        <begin position="45"/>
        <end position="496"/>
    </location>
</feature>
<feature type="transmembrane region" description="Helical" evidence="9">
    <location>
        <begin position="124"/>
        <end position="143"/>
    </location>
</feature>
<name>F9FZL8_FUSOF</name>
<dbReference type="GO" id="GO:0005351">
    <property type="term" value="F:carbohydrate:proton symporter activity"/>
    <property type="evidence" value="ECO:0007669"/>
    <property type="project" value="TreeGrafter"/>
</dbReference>
<evidence type="ECO:0000256" key="9">
    <source>
        <dbReference type="SAM" id="Phobius"/>
    </source>
</evidence>
<feature type="transmembrane region" description="Helical" evidence="9">
    <location>
        <begin position="474"/>
        <end position="492"/>
    </location>
</feature>
<feature type="compositionally biased region" description="Polar residues" evidence="8">
    <location>
        <begin position="1"/>
        <end position="11"/>
    </location>
</feature>
<dbReference type="GO" id="GO:0016747">
    <property type="term" value="F:acyltransferase activity, transferring groups other than amino-acyl groups"/>
    <property type="evidence" value="ECO:0007669"/>
    <property type="project" value="InterPro"/>
</dbReference>
<evidence type="ECO:0000256" key="2">
    <source>
        <dbReference type="ARBA" id="ARBA00010992"/>
    </source>
</evidence>
<evidence type="ECO:0000256" key="8">
    <source>
        <dbReference type="SAM" id="MobiDB-lite"/>
    </source>
</evidence>
<dbReference type="PROSITE" id="PS50850">
    <property type="entry name" value="MFS"/>
    <property type="match status" value="1"/>
</dbReference>
<keyword evidence="6 9" id="KW-0472">Membrane</keyword>
<dbReference type="InterPro" id="IPR016181">
    <property type="entry name" value="Acyl_CoA_acyltransferase"/>
</dbReference>
<protein>
    <recommendedName>
        <fullName evidence="13">Major facilitator superfamily (MFS) profile domain-containing protein</fullName>
    </recommendedName>
</protein>
<keyword evidence="7" id="KW-0325">Glycoprotein</keyword>
<dbReference type="PaxDb" id="5507-FOXG_08808P0"/>
<feature type="compositionally biased region" description="Polar residues" evidence="8">
    <location>
        <begin position="690"/>
        <end position="727"/>
    </location>
</feature>
<dbReference type="InterPro" id="IPR020846">
    <property type="entry name" value="MFS_dom"/>
</dbReference>
<evidence type="ECO:0008006" key="13">
    <source>
        <dbReference type="Google" id="ProtNLM"/>
    </source>
</evidence>
<gene>
    <name evidence="12" type="ORF">FOXB_11850</name>
</gene>
<comment type="subcellular location">
    <subcellularLocation>
        <location evidence="1">Membrane</location>
        <topology evidence="1">Multi-pass membrane protein</topology>
    </subcellularLocation>
</comment>
<dbReference type="PROSITE" id="PS00217">
    <property type="entry name" value="SUGAR_TRANSPORT_2"/>
    <property type="match status" value="1"/>
</dbReference>
<feature type="transmembrane region" description="Helical" evidence="9">
    <location>
        <begin position="443"/>
        <end position="462"/>
    </location>
</feature>
<dbReference type="Gene3D" id="3.40.630.30">
    <property type="match status" value="1"/>
</dbReference>
<evidence type="ECO:0000313" key="12">
    <source>
        <dbReference type="EMBL" id="EGU77620.1"/>
    </source>
</evidence>
<evidence type="ECO:0000256" key="4">
    <source>
        <dbReference type="ARBA" id="ARBA00022692"/>
    </source>
</evidence>
<dbReference type="SUPFAM" id="SSF103473">
    <property type="entry name" value="MFS general substrate transporter"/>
    <property type="match status" value="1"/>
</dbReference>
<dbReference type="InterPro" id="IPR003663">
    <property type="entry name" value="Sugar/inositol_transpt"/>
</dbReference>
<feature type="compositionally biased region" description="Polar residues" evidence="8">
    <location>
        <begin position="623"/>
        <end position="632"/>
    </location>
</feature>
<dbReference type="FunFam" id="1.20.1250.20:FF:000026">
    <property type="entry name" value="MFS quinate transporter QutD"/>
    <property type="match status" value="1"/>
</dbReference>
<evidence type="ECO:0000256" key="6">
    <source>
        <dbReference type="ARBA" id="ARBA00023136"/>
    </source>
</evidence>
<reference evidence="12" key="1">
    <citation type="journal article" date="2012" name="Mol. Plant Microbe Interact.">
        <title>A highly conserved effector in Fusarium oxysporum is required for full virulence on Arabidopsis.</title>
        <authorList>
            <person name="Thatcher L.F."/>
            <person name="Gardiner D.M."/>
            <person name="Kazan K."/>
            <person name="Manners J."/>
        </authorList>
    </citation>
    <scope>NUCLEOTIDE SEQUENCE [LARGE SCALE GENOMIC DNA]</scope>
    <source>
        <strain evidence="12">Fo5176</strain>
    </source>
</reference>
<evidence type="ECO:0000256" key="3">
    <source>
        <dbReference type="ARBA" id="ARBA00022448"/>
    </source>
</evidence>
<evidence type="ECO:0000256" key="5">
    <source>
        <dbReference type="ARBA" id="ARBA00022989"/>
    </source>
</evidence>
<feature type="transmembrane region" description="Helical" evidence="9">
    <location>
        <begin position="183"/>
        <end position="202"/>
    </location>
</feature>
<feature type="region of interest" description="Disordered" evidence="8">
    <location>
        <begin position="665"/>
        <end position="751"/>
    </location>
</feature>
<evidence type="ECO:0000256" key="7">
    <source>
        <dbReference type="ARBA" id="ARBA00023180"/>
    </source>
</evidence>
<dbReference type="InterPro" id="IPR005829">
    <property type="entry name" value="Sugar_transporter_CS"/>
</dbReference>
<feature type="transmembrane region" description="Helical" evidence="9">
    <location>
        <begin position="403"/>
        <end position="422"/>
    </location>
</feature>
<dbReference type="InterPro" id="IPR000182">
    <property type="entry name" value="GNAT_dom"/>
</dbReference>
<feature type="compositionally biased region" description="Polar residues" evidence="8">
    <location>
        <begin position="581"/>
        <end position="597"/>
    </location>
</feature>
<feature type="transmembrane region" description="Helical" evidence="9">
    <location>
        <begin position="341"/>
        <end position="365"/>
    </location>
</feature>
<dbReference type="PRINTS" id="PR00171">
    <property type="entry name" value="SUGRTRNSPORT"/>
</dbReference>
<dbReference type="InterPro" id="IPR050360">
    <property type="entry name" value="MFS_Sugar_Transporters"/>
</dbReference>
<feature type="transmembrane region" description="Helical" evidence="9">
    <location>
        <begin position="149"/>
        <end position="171"/>
    </location>
</feature>
<evidence type="ECO:0000259" key="10">
    <source>
        <dbReference type="PROSITE" id="PS50850"/>
    </source>
</evidence>
<dbReference type="PANTHER" id="PTHR48022">
    <property type="entry name" value="PLASTIDIC GLUCOSE TRANSPORTER 4"/>
    <property type="match status" value="1"/>
</dbReference>
<keyword evidence="3" id="KW-0813">Transport</keyword>
<proteinExistence type="inferred from homology"/>
<dbReference type="PROSITE" id="PS00216">
    <property type="entry name" value="SUGAR_TRANSPORT_1"/>
    <property type="match status" value="1"/>
</dbReference>
<comment type="similarity">
    <text evidence="2">Belongs to the major facilitator superfamily. Sugar transporter (TC 2.A.1.1) family.</text>
</comment>
<sequence>MSKESLSNSPSHVEETDPTPQAETAIEYDSNGLSGIVRSPYVLGAATLASLGGFSFGYANSLSDQGVISIILTMKQFHDQFPETAPGHPRYGFNVGFMTGMLELGAFVGCLFLPYLADRISRKWAMTVATVFFTIGAIIQTAAHNYGTLVAGRAIGGIGVGTLAMGAPLYISEISPPNLRGSLLVLEALSIVIGAIISYWITYGTKDMASEWSFRLPFLLQMPPALLVGLGIHFFPYSPRWLVMRQRDDDSLHALAQLRRVPATDDRVQAEWKGILTEVRFQQEILSQEHPNDSGIILELKQWGDLFRPRCLKRTAVALGIPFFQQFSGINAFALGQDDNMALILSGMVNICQLAAGIPTFLYLDKMGRRKLAIFGGAAMAVPHLIMSGVVGKFDGKWEANPGMGWFGVALIYIYVLCYACSYGPLAWTLPAEVFPSSRRAKGVGAATAMVWLANFIIGVVVPEMIIKIGWGTYLFFGIFCSLASIFSFFLVPETANKSLEQISQLFGDHAVADEEAVYERIRHQVWAGHAHGAEHAEVKQSDKETPCANCKKASINCARAKKFRIKKLITTENTFKFDPNQTWIDTSNQVSPSSTEKSNKISFVDETSSASRHSRTTTAESPSSEDGPQSESLDFAASVLRSLSKGSQVLPDEQEAPLVQALSGQSPDAFEASRSHEDGGGFSAPRDLSQLSISASPTGRPSLSASHFGSPSLPVLSTQWQHSSPDQDTRMYLNHGGTGEGSPFGTGTYNDNHLYQADTLPSIMDLELHNPTSLLSASSSQSLSLEEACLVRCFVEKLARAFDTTDRDHHYISVLPLRAIHSPLLLNAICTASARFLTRVSSLQDPDRIIEYAGVQLPDLNMESAIHYHNKCISHLMGVSADPINSCSDDALAAITILRYHEQVDTHFTGTDNETFSIAVRAVFQASQNDADGLLHLILQPPRSSDVYATSLSSLRFSACLIALRQEIWSVLIHRRPFRLPILPVENYGIFDDTLAADDYDWTNRVLIWCAHVLKFCYPDDDDEQPIDNRTRSQQWEAIKDFQRNWDEKRPPHFAPLYYRERNPSEGRYFPEYWITSPCQMLALQHIELARIVLAVHDTRIQLGIGGRAAHKALEELMREATRRVCGLAMSQKWCQEGMVTAAVGLSMCGEYFQDPGEQAAIMELYHKERELSFISLFSFEIHDGCLIGSVFNMSFKAVALPKSLSDPNQWDKLVDQYKEFRLLSLQLSPESFSSNYAREAEFTKDAWEARLSNPLASSIIIMSDPKPGSVDDLSLILNQPWLASLVLYGPLEAKTAAKTWEDLQKFEPGSTYFGPIADEIESAYVLNAIYVPPSQRRKGLANKLIEHAKELTVRQNEGKKAMLVLLVNFNSVAAMKCYEKSGFEVVHDYWFDDPNASGTTRGHAAVMRLDVGGN</sequence>
<dbReference type="OrthoDB" id="8120565at2759"/>
<feature type="domain" description="N-acetyltransferase" evidence="11">
    <location>
        <begin position="1262"/>
        <end position="1414"/>
    </location>
</feature>
<comment type="caution">
    <text evidence="12">The sequence shown here is derived from an EMBL/GenBank/DDBJ whole genome shotgun (WGS) entry which is preliminary data.</text>
</comment>
<dbReference type="EMBL" id="AFQF01002933">
    <property type="protein sequence ID" value="EGU77620.1"/>
    <property type="molecule type" value="Genomic_DNA"/>
</dbReference>
<feature type="transmembrane region" description="Helical" evidence="9">
    <location>
        <begin position="95"/>
        <end position="117"/>
    </location>
</feature>
<dbReference type="GO" id="GO:0016020">
    <property type="term" value="C:membrane"/>
    <property type="evidence" value="ECO:0007669"/>
    <property type="project" value="UniProtKB-SubCell"/>
</dbReference>
<accession>F9FZL8</accession>
<dbReference type="Pfam" id="PF00083">
    <property type="entry name" value="Sugar_tr"/>
    <property type="match status" value="1"/>
</dbReference>
<dbReference type="PANTHER" id="PTHR48022:SF14">
    <property type="entry name" value="MAJOR FACILITATOR SUPERFAMILY (MFS) PROFILE DOMAIN-CONTAINING PROTEIN-RELATED"/>
    <property type="match status" value="1"/>
</dbReference>
<dbReference type="SUPFAM" id="SSF55729">
    <property type="entry name" value="Acyl-CoA N-acyltransferases (Nat)"/>
    <property type="match status" value="1"/>
</dbReference>
<feature type="compositionally biased region" description="Low complexity" evidence="8">
    <location>
        <begin position="607"/>
        <end position="622"/>
    </location>
</feature>
<feature type="transmembrane region" description="Helical" evidence="9">
    <location>
        <begin position="214"/>
        <end position="237"/>
    </location>
</feature>
<dbReference type="InterPro" id="IPR005828">
    <property type="entry name" value="MFS_sugar_transport-like"/>
</dbReference>
<feature type="region of interest" description="Disordered" evidence="8">
    <location>
        <begin position="1"/>
        <end position="22"/>
    </location>
</feature>
<dbReference type="Gene3D" id="1.20.1250.20">
    <property type="entry name" value="MFS general substrate transporter like domains"/>
    <property type="match status" value="1"/>
</dbReference>
<feature type="region of interest" description="Disordered" evidence="8">
    <location>
        <begin position="581"/>
        <end position="632"/>
    </location>
</feature>
<feature type="transmembrane region" description="Helical" evidence="9">
    <location>
        <begin position="372"/>
        <end position="391"/>
    </location>
</feature>
<dbReference type="InterPro" id="IPR036259">
    <property type="entry name" value="MFS_trans_sf"/>
</dbReference>
<keyword evidence="4 9" id="KW-0812">Transmembrane</keyword>
<evidence type="ECO:0000259" key="11">
    <source>
        <dbReference type="PROSITE" id="PS51186"/>
    </source>
</evidence>